<dbReference type="EMBL" id="KI394358">
    <property type="protein sequence ID" value="ERN03103.1"/>
    <property type="molecule type" value="Genomic_DNA"/>
</dbReference>
<feature type="compositionally biased region" description="Polar residues" evidence="1">
    <location>
        <begin position="76"/>
        <end position="89"/>
    </location>
</feature>
<organism evidence="2 3">
    <name type="scientific">Amborella trichopoda</name>
    <dbReference type="NCBI Taxonomy" id="13333"/>
    <lineage>
        <taxon>Eukaryota</taxon>
        <taxon>Viridiplantae</taxon>
        <taxon>Streptophyta</taxon>
        <taxon>Embryophyta</taxon>
        <taxon>Tracheophyta</taxon>
        <taxon>Spermatophyta</taxon>
        <taxon>Magnoliopsida</taxon>
        <taxon>Amborellales</taxon>
        <taxon>Amborellaceae</taxon>
        <taxon>Amborella</taxon>
    </lineage>
</organism>
<evidence type="ECO:0000313" key="2">
    <source>
        <dbReference type="EMBL" id="ERN03103.1"/>
    </source>
</evidence>
<sequence>MSKFRKRPSIVTKSGFRVTKINCLNLVRITKAPPERLQRDQDHLVRITKALPETLQHGQDHLVRITKAPPARLQRGQDQSYSPCCIQKQ</sequence>
<evidence type="ECO:0000313" key="3">
    <source>
        <dbReference type="Proteomes" id="UP000017836"/>
    </source>
</evidence>
<dbReference type="Gramene" id="ERN03103">
    <property type="protein sequence ID" value="ERN03103"/>
    <property type="gene ID" value="AMTR_s00003p00043230"/>
</dbReference>
<feature type="region of interest" description="Disordered" evidence="1">
    <location>
        <begin position="68"/>
        <end position="89"/>
    </location>
</feature>
<evidence type="ECO:0000256" key="1">
    <source>
        <dbReference type="SAM" id="MobiDB-lite"/>
    </source>
</evidence>
<gene>
    <name evidence="2" type="ORF">AMTR_s00003p00043230</name>
</gene>
<dbReference type="HOGENOM" id="CLU_2457771_0_0_1"/>
<reference evidence="3" key="1">
    <citation type="journal article" date="2013" name="Science">
        <title>The Amborella genome and the evolution of flowering plants.</title>
        <authorList>
            <consortium name="Amborella Genome Project"/>
        </authorList>
    </citation>
    <scope>NUCLEOTIDE SEQUENCE [LARGE SCALE GENOMIC DNA]</scope>
</reference>
<proteinExistence type="predicted"/>
<dbReference type="Proteomes" id="UP000017836">
    <property type="component" value="Unassembled WGS sequence"/>
</dbReference>
<protein>
    <submittedName>
        <fullName evidence="2">Uncharacterized protein</fullName>
    </submittedName>
</protein>
<accession>W1P599</accession>
<keyword evidence="3" id="KW-1185">Reference proteome</keyword>
<dbReference type="AlphaFoldDB" id="W1P599"/>
<name>W1P599_AMBTC</name>